<evidence type="ECO:0000259" key="4">
    <source>
        <dbReference type="PROSITE" id="PS51084"/>
    </source>
</evidence>
<dbReference type="PANTHER" id="PTHR46648:SF1">
    <property type="entry name" value="ADENOSINE 5'-MONOPHOSPHORAMIDASE HNT1"/>
    <property type="match status" value="1"/>
</dbReference>
<evidence type="ECO:0000313" key="6">
    <source>
        <dbReference type="Proteomes" id="UP001200537"/>
    </source>
</evidence>
<evidence type="ECO:0000256" key="1">
    <source>
        <dbReference type="PIRSR" id="PIRSR601310-1"/>
    </source>
</evidence>
<evidence type="ECO:0000256" key="2">
    <source>
        <dbReference type="PIRSR" id="PIRSR601310-3"/>
    </source>
</evidence>
<reference evidence="5" key="1">
    <citation type="submission" date="2022-01" db="EMBL/GenBank/DDBJ databases">
        <title>Collection of gut derived symbiotic bacterial strains cultured from healthy donors.</title>
        <authorList>
            <person name="Lin H."/>
            <person name="Kohout C."/>
            <person name="Waligurski E."/>
            <person name="Pamer E.G."/>
        </authorList>
    </citation>
    <scope>NUCLEOTIDE SEQUENCE</scope>
    <source>
        <strain evidence="5">DFI.7.46</strain>
    </source>
</reference>
<dbReference type="GO" id="GO:0003824">
    <property type="term" value="F:catalytic activity"/>
    <property type="evidence" value="ECO:0007669"/>
    <property type="project" value="InterPro"/>
</dbReference>
<evidence type="ECO:0000313" key="5">
    <source>
        <dbReference type="EMBL" id="MCG4617264.1"/>
    </source>
</evidence>
<feature type="short sequence motif" description="Histidine triad motif" evidence="2 3">
    <location>
        <begin position="91"/>
        <end position="95"/>
    </location>
</feature>
<dbReference type="AlphaFoldDB" id="A0AAJ1BAD7"/>
<accession>A0AAJ1BAD7</accession>
<evidence type="ECO:0000256" key="3">
    <source>
        <dbReference type="PROSITE-ProRule" id="PRU00464"/>
    </source>
</evidence>
<name>A0AAJ1BAD7_9ACTO</name>
<dbReference type="InterPro" id="IPR001310">
    <property type="entry name" value="Histidine_triad_HIT"/>
</dbReference>
<dbReference type="RefSeq" id="WP_238127541.1">
    <property type="nucleotide sequence ID" value="NZ_JAKNHJ010000003.1"/>
</dbReference>
<organism evidence="5 6">
    <name type="scientific">Varibaculum cambriense</name>
    <dbReference type="NCBI Taxonomy" id="184870"/>
    <lineage>
        <taxon>Bacteria</taxon>
        <taxon>Bacillati</taxon>
        <taxon>Actinomycetota</taxon>
        <taxon>Actinomycetes</taxon>
        <taxon>Actinomycetales</taxon>
        <taxon>Actinomycetaceae</taxon>
        <taxon>Varibaculum</taxon>
    </lineage>
</organism>
<dbReference type="Gene3D" id="3.30.428.10">
    <property type="entry name" value="HIT-like"/>
    <property type="match status" value="1"/>
</dbReference>
<dbReference type="EMBL" id="JAKNHJ010000003">
    <property type="protein sequence ID" value="MCG4617264.1"/>
    <property type="molecule type" value="Genomic_DNA"/>
</dbReference>
<comment type="caution">
    <text evidence="5">The sequence shown here is derived from an EMBL/GenBank/DDBJ whole genome shotgun (WGS) entry which is preliminary data.</text>
</comment>
<dbReference type="PROSITE" id="PS51084">
    <property type="entry name" value="HIT_2"/>
    <property type="match status" value="1"/>
</dbReference>
<dbReference type="InterPro" id="IPR011146">
    <property type="entry name" value="HIT-like"/>
</dbReference>
<feature type="active site" description="Tele-AMP-histidine intermediate" evidence="1">
    <location>
        <position position="93"/>
    </location>
</feature>
<dbReference type="Proteomes" id="UP001200537">
    <property type="component" value="Unassembled WGS sequence"/>
</dbReference>
<protein>
    <submittedName>
        <fullName evidence="5">HIT family protein</fullName>
    </submittedName>
</protein>
<dbReference type="PANTHER" id="PTHR46648">
    <property type="entry name" value="HIT FAMILY PROTEIN 1"/>
    <property type="match status" value="1"/>
</dbReference>
<proteinExistence type="predicted"/>
<feature type="domain" description="HIT" evidence="4">
    <location>
        <begin position="4"/>
        <end position="107"/>
    </location>
</feature>
<dbReference type="GO" id="GO:0009117">
    <property type="term" value="P:nucleotide metabolic process"/>
    <property type="evidence" value="ECO:0007669"/>
    <property type="project" value="TreeGrafter"/>
</dbReference>
<dbReference type="SUPFAM" id="SSF54197">
    <property type="entry name" value="HIT-like"/>
    <property type="match status" value="1"/>
</dbReference>
<dbReference type="PRINTS" id="PR00332">
    <property type="entry name" value="HISTRIAD"/>
</dbReference>
<gene>
    <name evidence="5" type="ORF">L0M99_01965</name>
</gene>
<dbReference type="Pfam" id="PF01230">
    <property type="entry name" value="HIT"/>
    <property type="match status" value="1"/>
</dbReference>
<sequence>MSTIFTRIIAGEIPGEFCWKDDICVAFADINPITPGHVLLVPRREVENYWDAPTDELQHLMKVAQIIGRAQRQAFGAERSCLSIAGFDVPHLHLHLIPANSMEDIKFAHAQPATAEEIATSMQTLRQAIAAQGYAREAEASA</sequence>
<dbReference type="InterPro" id="IPR036265">
    <property type="entry name" value="HIT-like_sf"/>
</dbReference>